<evidence type="ECO:0000256" key="6">
    <source>
        <dbReference type="ARBA" id="ARBA00023136"/>
    </source>
</evidence>
<evidence type="ECO:0000256" key="5">
    <source>
        <dbReference type="ARBA" id="ARBA00022989"/>
    </source>
</evidence>
<comment type="caution">
    <text evidence="8">The sequence shown here is derived from an EMBL/GenBank/DDBJ whole genome shotgun (WGS) entry which is preliminary data.</text>
</comment>
<keyword evidence="4 7" id="KW-0812">Transmembrane</keyword>
<sequence length="455" mass="49592">MKTQTINYQSQTLFKITWPIFIEIALRMAMGIIATLMLGRYSDAAASGVGVANQLLSLFILIFNVTSIGATILIGQNLGAKQYQRAEQIAHSVFFMNFWFGVIVSAVVVLFGEYFLGLFHLHGMILQDGLLFIRICGASLFLESLSLAMSAILRSHGFTKDAMIITVIMDGISVLGNVIATNGPFGLPITGVSGVSWAMVIARMFAIVALSLVIWKRLNVKFSFKDCYRASRKNIHDLLSIGVPSAGEMLSYQLSQLIITAFVVMIGTGALAARIYILNITMLCFLFTVAIAQGTELLIARYIGGGQSEQAYKRGIKTVIIAMASSTLVSIIIALSGVVILGLFTKTSAIIAIGLPVLWINLFSEPGRAINIVLMGSLKSAGDVRFPVVIGVVSMWLIAVGLSYLLGVHFGFGLIGIWLAQGADEWFRGLFALKRWQSRPWEHLQSFVFRKAVSK</sequence>
<evidence type="ECO:0000256" key="3">
    <source>
        <dbReference type="ARBA" id="ARBA00022475"/>
    </source>
</evidence>
<dbReference type="CDD" id="cd13134">
    <property type="entry name" value="MATE_like_8"/>
    <property type="match status" value="1"/>
</dbReference>
<feature type="transmembrane region" description="Helical" evidence="7">
    <location>
        <begin position="384"/>
        <end position="406"/>
    </location>
</feature>
<dbReference type="NCBIfam" id="TIGR00797">
    <property type="entry name" value="matE"/>
    <property type="match status" value="1"/>
</dbReference>
<evidence type="ECO:0000256" key="2">
    <source>
        <dbReference type="ARBA" id="ARBA00022448"/>
    </source>
</evidence>
<proteinExistence type="predicted"/>
<evidence type="ECO:0000256" key="4">
    <source>
        <dbReference type="ARBA" id="ARBA00022692"/>
    </source>
</evidence>
<accession>A0ABT0MDD2</accession>
<feature type="transmembrane region" description="Helical" evidence="7">
    <location>
        <begin position="283"/>
        <end position="304"/>
    </location>
</feature>
<name>A0ABT0MDD2_9BACL</name>
<feature type="transmembrane region" description="Helical" evidence="7">
    <location>
        <begin position="131"/>
        <end position="153"/>
    </location>
</feature>
<evidence type="ECO:0000313" key="9">
    <source>
        <dbReference type="Proteomes" id="UP001203004"/>
    </source>
</evidence>
<dbReference type="Proteomes" id="UP001203004">
    <property type="component" value="Unassembled WGS sequence"/>
</dbReference>
<feature type="transmembrane region" description="Helical" evidence="7">
    <location>
        <begin position="162"/>
        <end position="183"/>
    </location>
</feature>
<feature type="transmembrane region" description="Helical" evidence="7">
    <location>
        <begin position="195"/>
        <end position="215"/>
    </location>
</feature>
<keyword evidence="6 7" id="KW-0472">Membrane</keyword>
<protein>
    <submittedName>
        <fullName evidence="8">MATE family efflux transporter</fullName>
    </submittedName>
</protein>
<feature type="transmembrane region" description="Helical" evidence="7">
    <location>
        <begin position="51"/>
        <end position="74"/>
    </location>
</feature>
<feature type="transmembrane region" description="Helical" evidence="7">
    <location>
        <begin position="94"/>
        <end position="119"/>
    </location>
</feature>
<feature type="transmembrane region" description="Helical" evidence="7">
    <location>
        <begin position="316"/>
        <end position="341"/>
    </location>
</feature>
<dbReference type="InterPro" id="IPR047135">
    <property type="entry name" value="YsiQ"/>
</dbReference>
<gene>
    <name evidence="8" type="ORF">M3N64_13240</name>
</gene>
<dbReference type="RefSeq" id="WP_249103663.1">
    <property type="nucleotide sequence ID" value="NZ_JAMAST010000025.1"/>
</dbReference>
<evidence type="ECO:0000256" key="7">
    <source>
        <dbReference type="SAM" id="Phobius"/>
    </source>
</evidence>
<dbReference type="EMBL" id="JAMAST010000025">
    <property type="protein sequence ID" value="MCL1632886.1"/>
    <property type="molecule type" value="Genomic_DNA"/>
</dbReference>
<keyword evidence="2" id="KW-0813">Transport</keyword>
<evidence type="ECO:0000256" key="1">
    <source>
        <dbReference type="ARBA" id="ARBA00004651"/>
    </source>
</evidence>
<organism evidence="8 9">
    <name type="scientific">Sporolactobacillus mangiferae</name>
    <dbReference type="NCBI Taxonomy" id="2940498"/>
    <lineage>
        <taxon>Bacteria</taxon>
        <taxon>Bacillati</taxon>
        <taxon>Bacillota</taxon>
        <taxon>Bacilli</taxon>
        <taxon>Bacillales</taxon>
        <taxon>Sporolactobacillaceae</taxon>
        <taxon>Sporolactobacillus</taxon>
    </lineage>
</organism>
<keyword evidence="3" id="KW-1003">Cell membrane</keyword>
<dbReference type="PANTHER" id="PTHR42925:SF1">
    <property type="entry name" value="VIRULENCE FACTOR MVIN"/>
    <property type="match status" value="1"/>
</dbReference>
<feature type="transmembrane region" description="Helical" evidence="7">
    <location>
        <begin position="20"/>
        <end position="39"/>
    </location>
</feature>
<dbReference type="InterPro" id="IPR048279">
    <property type="entry name" value="MdtK-like"/>
</dbReference>
<feature type="transmembrane region" description="Helical" evidence="7">
    <location>
        <begin position="257"/>
        <end position="277"/>
    </location>
</feature>
<reference evidence="8 9" key="1">
    <citation type="submission" date="2022-05" db="EMBL/GenBank/DDBJ databases">
        <title>Sporolactobacillus sp nov CPB3-1, isolated from tree bark (Mangifera indica L.).</title>
        <authorList>
            <person name="Phuengjayaem S."/>
            <person name="Tanasupawat S."/>
        </authorList>
    </citation>
    <scope>NUCLEOTIDE SEQUENCE [LARGE SCALE GENOMIC DNA]</scope>
    <source>
        <strain evidence="8 9">CPB3-1</strain>
    </source>
</reference>
<keyword evidence="5 7" id="KW-1133">Transmembrane helix</keyword>
<dbReference type="PANTHER" id="PTHR42925">
    <property type="entry name" value="MULTIDRUG AND TOXIN EFFLUX PROTEIN MATE FAMILY"/>
    <property type="match status" value="1"/>
</dbReference>
<dbReference type="InterPro" id="IPR002528">
    <property type="entry name" value="MATE_fam"/>
</dbReference>
<comment type="subcellular location">
    <subcellularLocation>
        <location evidence="1">Cell membrane</location>
        <topology evidence="1">Multi-pass membrane protein</topology>
    </subcellularLocation>
</comment>
<feature type="transmembrane region" description="Helical" evidence="7">
    <location>
        <begin position="347"/>
        <end position="363"/>
    </location>
</feature>
<dbReference type="Pfam" id="PF01554">
    <property type="entry name" value="MatE"/>
    <property type="match status" value="2"/>
</dbReference>
<evidence type="ECO:0000313" key="8">
    <source>
        <dbReference type="EMBL" id="MCL1632886.1"/>
    </source>
</evidence>
<keyword evidence="9" id="KW-1185">Reference proteome</keyword>
<dbReference type="PIRSF" id="PIRSF006603">
    <property type="entry name" value="DinF"/>
    <property type="match status" value="1"/>
</dbReference>